<dbReference type="InterPro" id="IPR010379">
    <property type="entry name" value="EzrA"/>
</dbReference>
<organism evidence="10 11">
    <name type="scientific">Fervidibacillus albus</name>
    <dbReference type="NCBI Taxonomy" id="2980026"/>
    <lineage>
        <taxon>Bacteria</taxon>
        <taxon>Bacillati</taxon>
        <taxon>Bacillota</taxon>
        <taxon>Bacilli</taxon>
        <taxon>Bacillales</taxon>
        <taxon>Bacillaceae</taxon>
        <taxon>Fervidibacillus</taxon>
    </lineage>
</organism>
<evidence type="ECO:0000256" key="4">
    <source>
        <dbReference type="ARBA" id="ARBA00023054"/>
    </source>
</evidence>
<evidence type="ECO:0000256" key="7">
    <source>
        <dbReference type="ARBA" id="ARBA00023306"/>
    </source>
</evidence>
<evidence type="ECO:0000256" key="3">
    <source>
        <dbReference type="ARBA" id="ARBA00022989"/>
    </source>
</evidence>
<dbReference type="AlphaFoldDB" id="A0A9E8RWB9"/>
<keyword evidence="6 8" id="KW-0717">Septation</keyword>
<proteinExistence type="inferred from homology"/>
<keyword evidence="1 8" id="KW-0132">Cell division</keyword>
<accession>A0A9E8RWB9</accession>
<dbReference type="GO" id="GO:0000921">
    <property type="term" value="P:septin ring assembly"/>
    <property type="evidence" value="ECO:0007669"/>
    <property type="project" value="InterPro"/>
</dbReference>
<keyword evidence="3 8" id="KW-1133">Transmembrane helix</keyword>
<evidence type="ECO:0000256" key="5">
    <source>
        <dbReference type="ARBA" id="ARBA00023136"/>
    </source>
</evidence>
<sequence>MKYIIGIILGAIVLILLSFFFKRRFFSEIDRLEAWKIEVMNRPVLDEVTKIKQLNMSGEAEQYFESWRKTWDAVVTIDLPEVEELLFDAEEYVDKFRFKKAKETFEKIENTLKQAEVKIDEMVNELNKIIESEAKNRQDFLDLQKLHQLLKKNLLAHRHMFGNSARQLERLLSFVNDQFDLYERETEQGNYLTAREIILSTKDMLQNIEHKMETIPLLINDCYQHIPSEVKAIKEGMAEMEKEGYYLEHLGLERELAKIEEQLASYKELIERAEVDECVSEIEDMKDSLNLMYDLLEAEVHSKQFIQKNENPTVQRIDQLMEETRNLQEEVTDVKSTYHLSDEDEKMTKQLEERLETMKKTITILTGEDQPKSAYSAVKEKLEAMMNEVEDIEKQQQAFKEKLQTLRKDEMEAREKINELKKLVLETKRYVSRSNVPGIPMRIETLFLEATESVDDCFVQLEKKPLVMPAVQQALEKAEHAVYELHKQVEEMVDNVFYIEKIIQYGNRYRRQNESLNEKLKLAEEAFRRFDYEQALEEAASAVESVEPGALKKIEKFINEEVDEFS</sequence>
<keyword evidence="7 8" id="KW-0131">Cell cycle</keyword>
<dbReference type="RefSeq" id="WP_275417924.1">
    <property type="nucleotide sequence ID" value="NZ_CP106878.1"/>
</dbReference>
<feature type="topological domain" description="Cytoplasmic" evidence="8">
    <location>
        <begin position="22"/>
        <end position="566"/>
    </location>
</feature>
<dbReference type="HAMAP" id="MF_00728">
    <property type="entry name" value="EzrA"/>
    <property type="match status" value="1"/>
</dbReference>
<feature type="transmembrane region" description="Helical" evidence="9">
    <location>
        <begin position="6"/>
        <end position="21"/>
    </location>
</feature>
<feature type="coiled-coil region" evidence="8">
    <location>
        <begin position="249"/>
        <end position="426"/>
    </location>
</feature>
<feature type="coiled-coil region" evidence="8">
    <location>
        <begin position="98"/>
        <end position="132"/>
    </location>
</feature>
<dbReference type="NCBIfam" id="NF003413">
    <property type="entry name" value="PRK04778.1-7"/>
    <property type="match status" value="1"/>
</dbReference>
<dbReference type="Pfam" id="PF06160">
    <property type="entry name" value="EzrA"/>
    <property type="match status" value="1"/>
</dbReference>
<feature type="coiled-coil region" evidence="8">
    <location>
        <begin position="475"/>
        <end position="526"/>
    </location>
</feature>
<dbReference type="GO" id="GO:0005940">
    <property type="term" value="C:septin ring"/>
    <property type="evidence" value="ECO:0007669"/>
    <property type="project" value="InterPro"/>
</dbReference>
<dbReference type="GO" id="GO:0000917">
    <property type="term" value="P:division septum assembly"/>
    <property type="evidence" value="ECO:0007669"/>
    <property type="project" value="UniProtKB-KW"/>
</dbReference>
<reference evidence="10" key="1">
    <citation type="submission" date="2022-09" db="EMBL/GenBank/DDBJ databases">
        <title>Complete Genomes of Fervidibacillus albus and Fervidibacillus halotolerans isolated from tidal flat sediments.</title>
        <authorList>
            <person name="Kwon K.K."/>
            <person name="Yang S.-H."/>
            <person name="Park M.J."/>
            <person name="Oh H.-M."/>
        </authorList>
    </citation>
    <scope>NUCLEOTIDE SEQUENCE</scope>
    <source>
        <strain evidence="10">MEBiC13591</strain>
    </source>
</reference>
<comment type="subcellular location">
    <subcellularLocation>
        <location evidence="8">Cell membrane</location>
        <topology evidence="8">Single-pass membrane protein</topology>
    </subcellularLocation>
    <text evidence="8">Colocalized with FtsZ to the nascent septal site.</text>
</comment>
<keyword evidence="2 8" id="KW-0812">Transmembrane</keyword>
<name>A0A9E8RWB9_9BACI</name>
<comment type="similarity">
    <text evidence="8">Belongs to the EzrA family.</text>
</comment>
<keyword evidence="8" id="KW-1003">Cell membrane</keyword>
<evidence type="ECO:0000256" key="1">
    <source>
        <dbReference type="ARBA" id="ARBA00022618"/>
    </source>
</evidence>
<dbReference type="KEGG" id="faf:OE104_01990"/>
<evidence type="ECO:0000313" key="10">
    <source>
        <dbReference type="EMBL" id="WAA10139.1"/>
    </source>
</evidence>
<keyword evidence="11" id="KW-1185">Reference proteome</keyword>
<gene>
    <name evidence="8 10" type="primary">ezrA</name>
    <name evidence="10" type="ORF">OE104_01990</name>
</gene>
<evidence type="ECO:0000256" key="2">
    <source>
        <dbReference type="ARBA" id="ARBA00022692"/>
    </source>
</evidence>
<dbReference type="Proteomes" id="UP001164718">
    <property type="component" value="Chromosome"/>
</dbReference>
<comment type="function">
    <text evidence="8">Negative regulator of FtsZ ring formation; modulates the frequency and position of FtsZ ring formation. Inhibits FtsZ ring formation at polar sites. Interacts either with FtsZ or with one of its binding partners to promote depolymerization.</text>
</comment>
<dbReference type="GO" id="GO:0005886">
    <property type="term" value="C:plasma membrane"/>
    <property type="evidence" value="ECO:0007669"/>
    <property type="project" value="UniProtKB-SubCell"/>
</dbReference>
<evidence type="ECO:0000256" key="8">
    <source>
        <dbReference type="HAMAP-Rule" id="MF_00728"/>
    </source>
</evidence>
<feature type="topological domain" description="Extracellular" evidence="8">
    <location>
        <begin position="1"/>
        <end position="2"/>
    </location>
</feature>
<evidence type="ECO:0000256" key="9">
    <source>
        <dbReference type="SAM" id="Phobius"/>
    </source>
</evidence>
<evidence type="ECO:0000256" key="6">
    <source>
        <dbReference type="ARBA" id="ARBA00023210"/>
    </source>
</evidence>
<keyword evidence="5 8" id="KW-0472">Membrane</keyword>
<evidence type="ECO:0000313" key="11">
    <source>
        <dbReference type="Proteomes" id="UP001164718"/>
    </source>
</evidence>
<dbReference type="EMBL" id="CP106878">
    <property type="protein sequence ID" value="WAA10139.1"/>
    <property type="molecule type" value="Genomic_DNA"/>
</dbReference>
<keyword evidence="4 8" id="KW-0175">Coiled coil</keyword>
<protein>
    <recommendedName>
        <fullName evidence="8">Septation ring formation regulator EzrA</fullName>
    </recommendedName>
</protein>